<dbReference type="InterPro" id="IPR050725">
    <property type="entry name" value="CysQ/Inositol_MonoPase"/>
</dbReference>
<dbReference type="PANTHER" id="PTHR43028">
    <property type="entry name" value="3'(2'),5'-BISPHOSPHATE NUCLEOTIDASE 1"/>
    <property type="match status" value="1"/>
</dbReference>
<dbReference type="PANTHER" id="PTHR43028:SF5">
    <property type="entry name" value="3'(2'),5'-BISPHOSPHATE NUCLEOTIDASE 1"/>
    <property type="match status" value="1"/>
</dbReference>
<keyword evidence="3 7" id="KW-0460">Magnesium</keyword>
<dbReference type="InterPro" id="IPR020550">
    <property type="entry name" value="Inositol_monophosphatase_CS"/>
</dbReference>
<dbReference type="CDD" id="cd01638">
    <property type="entry name" value="CysQ"/>
    <property type="match status" value="1"/>
</dbReference>
<gene>
    <name evidence="8" type="ORF">LS80_007575</name>
</gene>
<dbReference type="GO" id="GO:0000103">
    <property type="term" value="P:sulfate assimilation"/>
    <property type="evidence" value="ECO:0007669"/>
    <property type="project" value="TreeGrafter"/>
</dbReference>
<organism evidence="8 9">
    <name type="scientific">Helicobacter trogontum</name>
    <dbReference type="NCBI Taxonomy" id="50960"/>
    <lineage>
        <taxon>Bacteria</taxon>
        <taxon>Pseudomonadati</taxon>
        <taxon>Campylobacterota</taxon>
        <taxon>Epsilonproteobacteria</taxon>
        <taxon>Campylobacterales</taxon>
        <taxon>Helicobacteraceae</taxon>
        <taxon>Helicobacter</taxon>
    </lineage>
</organism>
<dbReference type="Gene3D" id="3.40.190.80">
    <property type="match status" value="1"/>
</dbReference>
<dbReference type="RefSeq" id="WP_034319974.1">
    <property type="nucleotide sequence ID" value="NZ_FZNF01000058.1"/>
</dbReference>
<dbReference type="GO" id="GO:0008441">
    <property type="term" value="F:3'(2'),5'-bisphosphate nucleotidase activity"/>
    <property type="evidence" value="ECO:0007669"/>
    <property type="project" value="UniProtKB-EC"/>
</dbReference>
<dbReference type="STRING" id="50960.LS81_03885"/>
<comment type="caution">
    <text evidence="8">The sequence shown here is derived from an EMBL/GenBank/DDBJ whole genome shotgun (WGS) entry which is preliminary data.</text>
</comment>
<dbReference type="Gene3D" id="3.30.540.10">
    <property type="entry name" value="Fructose-1,6-Bisphosphatase, subunit A, domain 1"/>
    <property type="match status" value="1"/>
</dbReference>
<dbReference type="Proteomes" id="UP000029861">
    <property type="component" value="Unassembled WGS sequence"/>
</dbReference>
<accession>A0A4U8TB01</accession>
<dbReference type="SUPFAM" id="SSF56655">
    <property type="entry name" value="Carbohydrate phosphatase"/>
    <property type="match status" value="1"/>
</dbReference>
<dbReference type="GO" id="GO:0046872">
    <property type="term" value="F:metal ion binding"/>
    <property type="evidence" value="ECO:0007669"/>
    <property type="project" value="UniProtKB-KW"/>
</dbReference>
<dbReference type="GO" id="GO:0050427">
    <property type="term" value="P:3'-phosphoadenosine 5'-phosphosulfate metabolic process"/>
    <property type="evidence" value="ECO:0007669"/>
    <property type="project" value="TreeGrafter"/>
</dbReference>
<comment type="catalytic activity">
    <reaction evidence="1">
        <text>adenosine 3',5'-bisphosphate + H2O = AMP + phosphate</text>
        <dbReference type="Rhea" id="RHEA:10040"/>
        <dbReference type="ChEBI" id="CHEBI:15377"/>
        <dbReference type="ChEBI" id="CHEBI:43474"/>
        <dbReference type="ChEBI" id="CHEBI:58343"/>
        <dbReference type="ChEBI" id="CHEBI:456215"/>
        <dbReference type="EC" id="3.1.3.7"/>
    </reaction>
</comment>
<evidence type="ECO:0000256" key="1">
    <source>
        <dbReference type="ARBA" id="ARBA00001625"/>
    </source>
</evidence>
<dbReference type="PROSITE" id="PS00629">
    <property type="entry name" value="IMP_1"/>
    <property type="match status" value="1"/>
</dbReference>
<dbReference type="AlphaFoldDB" id="A0A4U8TB01"/>
<dbReference type="GO" id="GO:0046854">
    <property type="term" value="P:phosphatidylinositol phosphate biosynthetic process"/>
    <property type="evidence" value="ECO:0007669"/>
    <property type="project" value="InterPro"/>
</dbReference>
<reference evidence="8 9" key="1">
    <citation type="journal article" date="2014" name="Genome Announc.">
        <title>Draft genome sequences of eight enterohepatic helicobacter species isolated from both laboratory and wild rodents.</title>
        <authorList>
            <person name="Sheh A."/>
            <person name="Shen Z."/>
            <person name="Fox J.G."/>
        </authorList>
    </citation>
    <scope>NUCLEOTIDE SEQUENCE [LARGE SCALE GENOMIC DNA]</scope>
    <source>
        <strain evidence="8 9">ATCC 49310</strain>
    </source>
</reference>
<dbReference type="Pfam" id="PF00459">
    <property type="entry name" value="Inositol_P"/>
    <property type="match status" value="2"/>
</dbReference>
<evidence type="ECO:0000256" key="6">
    <source>
        <dbReference type="ARBA" id="ARBA00044544"/>
    </source>
</evidence>
<evidence type="ECO:0000256" key="2">
    <source>
        <dbReference type="ARBA" id="ARBA00022723"/>
    </source>
</evidence>
<feature type="binding site" evidence="7">
    <location>
        <position position="92"/>
    </location>
    <ligand>
        <name>Mg(2+)</name>
        <dbReference type="ChEBI" id="CHEBI:18420"/>
        <label>1</label>
        <note>catalytic</note>
    </ligand>
</feature>
<sequence length="326" mass="36967">MGSVNLEQFENLLYETLCIAIGAGKIIMRFHGDTTHVEKKDKSPLTQADLESNAYIIGQLQKISPYKVCSEEAVLAYHERKDLEYLWLVDPLDGTKDFLSGNGNFTINIALLHKNEVILGVVYAPCLYEAYIGLQNFGSFSYNVCDFREFTCVENSKMAQIEWLKTHKILLAKEYAKKIYGDRLEFLFGVDSYVREEILKSLERHIELESISTQKPLIACDSIHHSTKETEEFLQKYNALVLKRGSSLKICALASGIADIYPRMNGTSEWDTAAGEIILSESGGITLDLQTKKPLRYNKENIRNNHFVGFAKSCKNSSIYKDLMQS</sequence>
<dbReference type="EMBL" id="JRPK02000026">
    <property type="protein sequence ID" value="TLD97051.1"/>
    <property type="molecule type" value="Genomic_DNA"/>
</dbReference>
<feature type="binding site" evidence="7">
    <location>
        <position position="71"/>
    </location>
    <ligand>
        <name>Mg(2+)</name>
        <dbReference type="ChEBI" id="CHEBI:18420"/>
        <label>1</label>
        <note>catalytic</note>
    </ligand>
</feature>
<evidence type="ECO:0000256" key="4">
    <source>
        <dbReference type="ARBA" id="ARBA00041694"/>
    </source>
</evidence>
<dbReference type="InterPro" id="IPR020583">
    <property type="entry name" value="Inositol_monoP_metal-BS"/>
</dbReference>
<proteinExistence type="predicted"/>
<keyword evidence="2 7" id="KW-0479">Metal-binding</keyword>
<dbReference type="PROSITE" id="PS00630">
    <property type="entry name" value="IMP_2"/>
    <property type="match status" value="1"/>
</dbReference>
<feature type="binding site" evidence="7">
    <location>
        <position position="90"/>
    </location>
    <ligand>
        <name>Mg(2+)</name>
        <dbReference type="ChEBI" id="CHEBI:18420"/>
        <label>2</label>
    </ligand>
</feature>
<evidence type="ECO:0000256" key="3">
    <source>
        <dbReference type="ARBA" id="ARBA00022842"/>
    </source>
</evidence>
<evidence type="ECO:0000313" key="8">
    <source>
        <dbReference type="EMBL" id="TLD97051.1"/>
    </source>
</evidence>
<evidence type="ECO:0000256" key="5">
    <source>
        <dbReference type="ARBA" id="ARBA00042530"/>
    </source>
</evidence>
<protein>
    <recommendedName>
        <fullName evidence="4">3'(2'),5-bisphosphonucleoside 3'(2')-phosphohydrolase</fullName>
    </recommendedName>
    <alternativeName>
        <fullName evidence="6">3'-phosphoadenosine 5'-phosphate phosphatase</fullName>
    </alternativeName>
    <alternativeName>
        <fullName evidence="5">DPNPase</fullName>
    </alternativeName>
</protein>
<dbReference type="InterPro" id="IPR000760">
    <property type="entry name" value="Inositol_monophosphatase-like"/>
</dbReference>
<name>A0A4U8TB01_9HELI</name>
<evidence type="ECO:0000313" key="9">
    <source>
        <dbReference type="Proteomes" id="UP000029861"/>
    </source>
</evidence>
<feature type="binding site" evidence="7">
    <location>
        <position position="93"/>
    </location>
    <ligand>
        <name>Mg(2+)</name>
        <dbReference type="ChEBI" id="CHEBI:18420"/>
        <label>2</label>
    </ligand>
</feature>
<evidence type="ECO:0000256" key="7">
    <source>
        <dbReference type="PIRSR" id="PIRSR600760-2"/>
    </source>
</evidence>
<comment type="cofactor">
    <cofactor evidence="7">
        <name>Mg(2+)</name>
        <dbReference type="ChEBI" id="CHEBI:18420"/>
    </cofactor>
</comment>
<feature type="binding site" evidence="7">
    <location>
        <position position="271"/>
    </location>
    <ligand>
        <name>Mg(2+)</name>
        <dbReference type="ChEBI" id="CHEBI:18420"/>
        <label>1</label>
        <note>catalytic</note>
    </ligand>
</feature>